<sequence>RAQNLEYPRKSSLLPPSQTKRSILETTKWKGEKETPAPDDQIRKSPCVHRSTF</sequence>
<name>A0AC59ZKX5_RANTA</name>
<evidence type="ECO:0000313" key="2">
    <source>
        <dbReference type="Proteomes" id="UP001162501"/>
    </source>
</evidence>
<organism evidence="1 2">
    <name type="scientific">Rangifer tarandus platyrhynchus</name>
    <name type="common">Svalbard reindeer</name>
    <dbReference type="NCBI Taxonomy" id="3082113"/>
    <lineage>
        <taxon>Eukaryota</taxon>
        <taxon>Metazoa</taxon>
        <taxon>Chordata</taxon>
        <taxon>Craniata</taxon>
        <taxon>Vertebrata</taxon>
        <taxon>Euteleostomi</taxon>
        <taxon>Mammalia</taxon>
        <taxon>Eutheria</taxon>
        <taxon>Laurasiatheria</taxon>
        <taxon>Artiodactyla</taxon>
        <taxon>Ruminantia</taxon>
        <taxon>Pecora</taxon>
        <taxon>Cervidae</taxon>
        <taxon>Odocoileinae</taxon>
        <taxon>Rangifer</taxon>
    </lineage>
</organism>
<feature type="non-terminal residue" evidence="1">
    <location>
        <position position="1"/>
    </location>
</feature>
<evidence type="ECO:0000313" key="1">
    <source>
        <dbReference type="EMBL" id="CAN0450658.1"/>
    </source>
</evidence>
<gene>
    <name evidence="1" type="ORF">MRATA1EN22A_LOCUS19621</name>
</gene>
<reference evidence="1" key="1">
    <citation type="submission" date="2023-05" db="EMBL/GenBank/DDBJ databases">
        <authorList>
            <consortium name="ELIXIR-Norway"/>
        </authorList>
    </citation>
    <scope>NUCLEOTIDE SEQUENCE</scope>
</reference>
<reference evidence="1" key="2">
    <citation type="submission" date="2025-03" db="EMBL/GenBank/DDBJ databases">
        <authorList>
            <consortium name="ELIXIR-Norway"/>
            <consortium name="Elixir Norway"/>
        </authorList>
    </citation>
    <scope>NUCLEOTIDE SEQUENCE</scope>
</reference>
<proteinExistence type="predicted"/>
<accession>A0AC59ZKX5</accession>
<dbReference type="Proteomes" id="UP001162501">
    <property type="component" value="Chromosome 3"/>
</dbReference>
<dbReference type="EMBL" id="OX596087">
    <property type="protein sequence ID" value="CAN0450658.1"/>
    <property type="molecule type" value="Genomic_DNA"/>
</dbReference>
<protein>
    <submittedName>
        <fullName evidence="1">Uncharacterized protein</fullName>
    </submittedName>
</protein>
<feature type="non-terminal residue" evidence="1">
    <location>
        <position position="53"/>
    </location>
</feature>